<feature type="compositionally biased region" description="Polar residues" evidence="2">
    <location>
        <begin position="31"/>
        <end position="55"/>
    </location>
</feature>
<dbReference type="InterPro" id="IPR007527">
    <property type="entry name" value="Znf_SWIM"/>
</dbReference>
<dbReference type="Proteomes" id="UP001190700">
    <property type="component" value="Unassembled WGS sequence"/>
</dbReference>
<dbReference type="AlphaFoldDB" id="A0AAE0F3X7"/>
<feature type="region of interest" description="Disordered" evidence="2">
    <location>
        <begin position="22"/>
        <end position="73"/>
    </location>
</feature>
<reference evidence="4 5" key="1">
    <citation type="journal article" date="2015" name="Genome Biol. Evol.">
        <title>Comparative Genomics of a Bacterivorous Green Alga Reveals Evolutionary Causalities and Consequences of Phago-Mixotrophic Mode of Nutrition.</title>
        <authorList>
            <person name="Burns J.A."/>
            <person name="Paasch A."/>
            <person name="Narechania A."/>
            <person name="Kim E."/>
        </authorList>
    </citation>
    <scope>NUCLEOTIDE SEQUENCE [LARGE SCALE GENOMIC DNA]</scope>
    <source>
        <strain evidence="4 5">PLY_AMNH</strain>
    </source>
</reference>
<comment type="caution">
    <text evidence="4">The sequence shown here is derived from an EMBL/GenBank/DDBJ whole genome shotgun (WGS) entry which is preliminary data.</text>
</comment>
<evidence type="ECO:0000313" key="5">
    <source>
        <dbReference type="Proteomes" id="UP001190700"/>
    </source>
</evidence>
<evidence type="ECO:0000313" key="4">
    <source>
        <dbReference type="EMBL" id="KAK3250883.1"/>
    </source>
</evidence>
<keyword evidence="1" id="KW-0479">Metal-binding</keyword>
<protein>
    <recommendedName>
        <fullName evidence="3">SWIM-type domain-containing protein</fullName>
    </recommendedName>
</protein>
<gene>
    <name evidence="4" type="ORF">CYMTET_39759</name>
</gene>
<accession>A0AAE0F3X7</accession>
<dbReference type="GO" id="GO:0008270">
    <property type="term" value="F:zinc ion binding"/>
    <property type="evidence" value="ECO:0007669"/>
    <property type="project" value="UniProtKB-KW"/>
</dbReference>
<evidence type="ECO:0000256" key="2">
    <source>
        <dbReference type="SAM" id="MobiDB-lite"/>
    </source>
</evidence>
<feature type="compositionally biased region" description="Low complexity" evidence="2">
    <location>
        <begin position="56"/>
        <end position="67"/>
    </location>
</feature>
<keyword evidence="5" id="KW-1185">Reference proteome</keyword>
<keyword evidence="1" id="KW-0863">Zinc-finger</keyword>
<sequence length="704" mass="79741">MKAFDISEGWFDVNLQAGGTSMDRPAFGGDQHTSPVASNTEATRPLQEVSSNVQITATKSPSSSPVTKKAKTRTDWHHLAERVSFASFKEHRSFVEGQGIRMRRITQSEFSRTYGCSSHATADGCACPYSEKCVLNPQTRLWDVYHNGYPHAEGNSMLPEVGVPVRFRAQLTELATARRGQPAVALNDLLQEHWDGTEESIKALPTLLQVQNFVNRLKVPTSKSRSVDTIADLQTWVNRNSMPTERTAFADWASKRDRCDAFVVNYERCDKYGPVIAMTNLILGENIRREHSSHAPHNIFTVKADASFGKQQGDYILIDMGTDGVTFEKPHLWKDIADTRNSPCQTFYLYMYVIAKSESIFSYEVALKATIKYAQVAFGIDLPISIVCGDNMRSLTAAAIKIDKPGGLDAVLSLKDGEHVRRKYLEKVLSHVPVDLKERIINDRFVFENAFTLDMRDLIADVAKREWEGLGLQDFINAVRNFTHGEHIMFFRGASTIPGIMPTMQSDERGHREDRRLINRNATHLQVLEVSVPNLLRARAFKNKDTFAHSLLTYPFLFLKLACELLAADAEEKNFYLYPTRVHGFDFIYMNRTASGKVVNELRVSKFRLLIRGDNPRNFFRSLDVVRKYIDDIVELTFSVEDPTCPVNGDACSCKWFWHCKCCPHILAGYHLRDGLDIFGMLERAFPANRPKTMRQKRAAEAAK</sequence>
<evidence type="ECO:0000259" key="3">
    <source>
        <dbReference type="PROSITE" id="PS50966"/>
    </source>
</evidence>
<proteinExistence type="predicted"/>
<evidence type="ECO:0000256" key="1">
    <source>
        <dbReference type="PROSITE-ProRule" id="PRU00325"/>
    </source>
</evidence>
<feature type="domain" description="SWIM-type" evidence="3">
    <location>
        <begin position="634"/>
        <end position="674"/>
    </location>
</feature>
<organism evidence="4 5">
    <name type="scientific">Cymbomonas tetramitiformis</name>
    <dbReference type="NCBI Taxonomy" id="36881"/>
    <lineage>
        <taxon>Eukaryota</taxon>
        <taxon>Viridiplantae</taxon>
        <taxon>Chlorophyta</taxon>
        <taxon>Pyramimonadophyceae</taxon>
        <taxon>Pyramimonadales</taxon>
        <taxon>Pyramimonadaceae</taxon>
        <taxon>Cymbomonas</taxon>
    </lineage>
</organism>
<dbReference type="EMBL" id="LGRX02026431">
    <property type="protein sequence ID" value="KAK3250883.1"/>
    <property type="molecule type" value="Genomic_DNA"/>
</dbReference>
<keyword evidence="1" id="KW-0862">Zinc</keyword>
<dbReference type="PROSITE" id="PS50966">
    <property type="entry name" value="ZF_SWIM"/>
    <property type="match status" value="1"/>
</dbReference>
<name>A0AAE0F3X7_9CHLO</name>